<comment type="caution">
    <text evidence="3">The sequence shown here is derived from an EMBL/GenBank/DDBJ whole genome shotgun (WGS) entry which is preliminary data.</text>
</comment>
<organism evidence="3 4">
    <name type="scientific">Beauveria brongniartii RCEF 3172</name>
    <dbReference type="NCBI Taxonomy" id="1081107"/>
    <lineage>
        <taxon>Eukaryota</taxon>
        <taxon>Fungi</taxon>
        <taxon>Dikarya</taxon>
        <taxon>Ascomycota</taxon>
        <taxon>Pezizomycotina</taxon>
        <taxon>Sordariomycetes</taxon>
        <taxon>Hypocreomycetidae</taxon>
        <taxon>Hypocreales</taxon>
        <taxon>Cordycipitaceae</taxon>
        <taxon>Beauveria</taxon>
        <taxon>Beauveria brongniartii</taxon>
    </lineage>
</organism>
<protein>
    <submittedName>
        <fullName evidence="3">Uncharacterized protein</fullName>
    </submittedName>
</protein>
<dbReference type="OrthoDB" id="10557106at2759"/>
<name>A0A167IAD8_9HYPO</name>
<dbReference type="AlphaFoldDB" id="A0A167IAD8"/>
<reference evidence="3 4" key="1">
    <citation type="journal article" date="2016" name="Genome Biol. Evol.">
        <title>Divergent and convergent evolution of fungal pathogenicity.</title>
        <authorList>
            <person name="Shang Y."/>
            <person name="Xiao G."/>
            <person name="Zheng P."/>
            <person name="Cen K."/>
            <person name="Zhan S."/>
            <person name="Wang C."/>
        </authorList>
    </citation>
    <scope>NUCLEOTIDE SEQUENCE [LARGE SCALE GENOMIC DNA]</scope>
    <source>
        <strain evidence="3 4">RCEF 3172</strain>
    </source>
</reference>
<accession>A0A167IAD8</accession>
<proteinExistence type="predicted"/>
<feature type="chain" id="PRO_5013357322" evidence="2">
    <location>
        <begin position="16"/>
        <end position="220"/>
    </location>
</feature>
<evidence type="ECO:0000313" key="4">
    <source>
        <dbReference type="Proteomes" id="UP000076863"/>
    </source>
</evidence>
<keyword evidence="4" id="KW-1185">Reference proteome</keyword>
<gene>
    <name evidence="3" type="ORF">BBO_01897</name>
</gene>
<feature type="signal peptide" evidence="2">
    <location>
        <begin position="1"/>
        <end position="15"/>
    </location>
</feature>
<sequence>MKVAIILLAAVLGSASPLQTQNSMQARAGQNACNCSEPWRIVDSNQASCPASYTNASPVTQYRACIQTDCPFDDYKAKCDAQPEDTPSPTIVVAEQPSQPPASEQKPCDCSKPFRAPGDNHAGCPAPFTDISINGLVKNCVQSGCPVEEDYKAKCDTDELAPPPASEEKACNCSKPWRIVDSNPESCPASYKNASPVAHYRICIQSDCPEKEDYKAKCGK</sequence>
<dbReference type="EMBL" id="AZHA01000004">
    <property type="protein sequence ID" value="OAA48852.1"/>
    <property type="molecule type" value="Genomic_DNA"/>
</dbReference>
<keyword evidence="2" id="KW-0732">Signal</keyword>
<feature type="region of interest" description="Disordered" evidence="1">
    <location>
        <begin position="81"/>
        <end position="106"/>
    </location>
</feature>
<evidence type="ECO:0000256" key="1">
    <source>
        <dbReference type="SAM" id="MobiDB-lite"/>
    </source>
</evidence>
<dbReference type="Proteomes" id="UP000076863">
    <property type="component" value="Unassembled WGS sequence"/>
</dbReference>
<evidence type="ECO:0000313" key="3">
    <source>
        <dbReference type="EMBL" id="OAA48852.1"/>
    </source>
</evidence>
<evidence type="ECO:0000256" key="2">
    <source>
        <dbReference type="SAM" id="SignalP"/>
    </source>
</evidence>